<organism evidence="2 3">
    <name type="scientific">Arachis hypogaea</name>
    <name type="common">Peanut</name>
    <dbReference type="NCBI Taxonomy" id="3818"/>
    <lineage>
        <taxon>Eukaryota</taxon>
        <taxon>Viridiplantae</taxon>
        <taxon>Streptophyta</taxon>
        <taxon>Embryophyta</taxon>
        <taxon>Tracheophyta</taxon>
        <taxon>Spermatophyta</taxon>
        <taxon>Magnoliopsida</taxon>
        <taxon>eudicotyledons</taxon>
        <taxon>Gunneridae</taxon>
        <taxon>Pentapetalae</taxon>
        <taxon>rosids</taxon>
        <taxon>fabids</taxon>
        <taxon>Fabales</taxon>
        <taxon>Fabaceae</taxon>
        <taxon>Papilionoideae</taxon>
        <taxon>50 kb inversion clade</taxon>
        <taxon>dalbergioids sensu lato</taxon>
        <taxon>Dalbergieae</taxon>
        <taxon>Pterocarpus clade</taxon>
        <taxon>Arachis</taxon>
    </lineage>
</organism>
<dbReference type="GO" id="GO:0020037">
    <property type="term" value="F:heme binding"/>
    <property type="evidence" value="ECO:0007669"/>
    <property type="project" value="InterPro"/>
</dbReference>
<accession>A0A445CMZ9</accession>
<feature type="region of interest" description="Disordered" evidence="1">
    <location>
        <begin position="67"/>
        <end position="91"/>
    </location>
</feature>
<gene>
    <name evidence="2" type="ORF">Ahy_A06g027187</name>
</gene>
<dbReference type="GO" id="GO:0004497">
    <property type="term" value="F:monooxygenase activity"/>
    <property type="evidence" value="ECO:0007669"/>
    <property type="project" value="InterPro"/>
</dbReference>
<dbReference type="Proteomes" id="UP000289738">
    <property type="component" value="Chromosome A06"/>
</dbReference>
<reference evidence="2 3" key="1">
    <citation type="submission" date="2019-01" db="EMBL/GenBank/DDBJ databases">
        <title>Sequencing of cultivated peanut Arachis hypogaea provides insights into genome evolution and oil improvement.</title>
        <authorList>
            <person name="Chen X."/>
        </authorList>
    </citation>
    <scope>NUCLEOTIDE SEQUENCE [LARGE SCALE GENOMIC DNA]</scope>
    <source>
        <strain evidence="3">cv. Fuhuasheng</strain>
        <tissue evidence="2">Leaves</tissue>
    </source>
</reference>
<name>A0A445CMZ9_ARAHY</name>
<dbReference type="GO" id="GO:0016705">
    <property type="term" value="F:oxidoreductase activity, acting on paired donors, with incorporation or reduction of molecular oxygen"/>
    <property type="evidence" value="ECO:0007669"/>
    <property type="project" value="InterPro"/>
</dbReference>
<sequence length="118" mass="13928">MRRFSFDIICKFSFGMDPECFIHFSLEGQVDRQFRPLIQAISIASNVVVAAYMKTKAITEHWFKEKVEGSNQSGRQYDHRDYRAEEEGDGNDDKYLRDIVINFLSMNWLKINSEFVFL</sequence>
<protein>
    <submittedName>
        <fullName evidence="2">Uncharacterized protein</fullName>
    </submittedName>
</protein>
<evidence type="ECO:0000313" key="2">
    <source>
        <dbReference type="EMBL" id="RYR52263.1"/>
    </source>
</evidence>
<dbReference type="GO" id="GO:0005506">
    <property type="term" value="F:iron ion binding"/>
    <property type="evidence" value="ECO:0007669"/>
    <property type="project" value="InterPro"/>
</dbReference>
<evidence type="ECO:0000313" key="3">
    <source>
        <dbReference type="Proteomes" id="UP000289738"/>
    </source>
</evidence>
<keyword evidence="3" id="KW-1185">Reference proteome</keyword>
<feature type="compositionally biased region" description="Basic and acidic residues" evidence="1">
    <location>
        <begin position="76"/>
        <end position="91"/>
    </location>
</feature>
<evidence type="ECO:0000256" key="1">
    <source>
        <dbReference type="SAM" id="MobiDB-lite"/>
    </source>
</evidence>
<proteinExistence type="predicted"/>
<comment type="caution">
    <text evidence="2">The sequence shown here is derived from an EMBL/GenBank/DDBJ whole genome shotgun (WGS) entry which is preliminary data.</text>
</comment>
<dbReference type="InterPro" id="IPR036396">
    <property type="entry name" value="Cyt_P450_sf"/>
</dbReference>
<dbReference type="SUPFAM" id="SSF48264">
    <property type="entry name" value="Cytochrome P450"/>
    <property type="match status" value="1"/>
</dbReference>
<dbReference type="AlphaFoldDB" id="A0A445CMZ9"/>
<dbReference type="EMBL" id="SDMP01000006">
    <property type="protein sequence ID" value="RYR52263.1"/>
    <property type="molecule type" value="Genomic_DNA"/>
</dbReference>